<dbReference type="InterPro" id="IPR015947">
    <property type="entry name" value="PUA-like_sf"/>
</dbReference>
<comment type="subcellular location">
    <subcellularLocation>
        <location evidence="2">Cytoplasm</location>
    </subcellularLocation>
    <subcellularLocation>
        <location evidence="1">Nucleus speckle</location>
    </subcellularLocation>
</comment>
<dbReference type="SUPFAM" id="SSF88697">
    <property type="entry name" value="PUA domain-like"/>
    <property type="match status" value="1"/>
</dbReference>
<proteinExistence type="inferred from homology"/>
<keyword evidence="26" id="KW-1185">Reference proteome</keyword>
<feature type="region of interest" description="Disordered" evidence="23">
    <location>
        <begin position="303"/>
        <end position="324"/>
    </location>
</feature>
<feature type="region of interest" description="Disordered" evidence="23">
    <location>
        <begin position="241"/>
        <end position="279"/>
    </location>
</feature>
<evidence type="ECO:0000256" key="13">
    <source>
        <dbReference type="ARBA" id="ARBA00030546"/>
    </source>
</evidence>
<feature type="compositionally biased region" description="Gly residues" evidence="23">
    <location>
        <begin position="731"/>
        <end position="748"/>
    </location>
</feature>
<dbReference type="Pfam" id="PF12934">
    <property type="entry name" value="FTO_CTD"/>
    <property type="match status" value="1"/>
</dbReference>
<dbReference type="InterPro" id="IPR024367">
    <property type="entry name" value="FTO_cat_dom"/>
</dbReference>
<dbReference type="GO" id="GO:1990931">
    <property type="term" value="F:mRNA N6-methyladenosine dioxygenase activity"/>
    <property type="evidence" value="ECO:0007669"/>
    <property type="project" value="UniProtKB-EC"/>
</dbReference>
<comment type="catalytic activity">
    <reaction evidence="18">
        <text>an N(1)-methyladenosine in tRNA + 2-oxoglutarate + O2 = an adenosine in tRNA + formaldehyde + succinate + CO2</text>
        <dbReference type="Rhea" id="RHEA:54576"/>
        <dbReference type="Rhea" id="RHEA-COMP:10242"/>
        <dbReference type="Rhea" id="RHEA-COMP:12312"/>
        <dbReference type="ChEBI" id="CHEBI:15379"/>
        <dbReference type="ChEBI" id="CHEBI:16526"/>
        <dbReference type="ChEBI" id="CHEBI:16810"/>
        <dbReference type="ChEBI" id="CHEBI:16842"/>
        <dbReference type="ChEBI" id="CHEBI:30031"/>
        <dbReference type="ChEBI" id="CHEBI:74411"/>
        <dbReference type="ChEBI" id="CHEBI:74491"/>
    </reaction>
</comment>
<comment type="similarity">
    <text evidence="3">Belongs to the fto family.</text>
</comment>
<dbReference type="EC" id="1.14.11.53" evidence="4"/>
<evidence type="ECO:0000256" key="4">
    <source>
        <dbReference type="ARBA" id="ARBA00012931"/>
    </source>
</evidence>
<evidence type="ECO:0000256" key="1">
    <source>
        <dbReference type="ARBA" id="ARBA00004324"/>
    </source>
</evidence>
<evidence type="ECO:0000313" key="26">
    <source>
        <dbReference type="Proteomes" id="UP001165065"/>
    </source>
</evidence>
<feature type="region of interest" description="Disordered" evidence="23">
    <location>
        <begin position="729"/>
        <end position="786"/>
    </location>
</feature>
<dbReference type="PANTHER" id="PTHR31291">
    <property type="entry name" value="ALPHA-KETOGLUTARATE-DEPENDENT DIOXYGENASE FTO"/>
    <property type="match status" value="1"/>
</dbReference>
<evidence type="ECO:0000259" key="24">
    <source>
        <dbReference type="SMART" id="SM01223"/>
    </source>
</evidence>
<dbReference type="InterPro" id="IPR032868">
    <property type="entry name" value="FTO"/>
</dbReference>
<evidence type="ECO:0000256" key="15">
    <source>
        <dbReference type="ARBA" id="ARBA00032169"/>
    </source>
</evidence>
<evidence type="ECO:0000256" key="23">
    <source>
        <dbReference type="SAM" id="MobiDB-lite"/>
    </source>
</evidence>
<feature type="compositionally biased region" description="Gly residues" evidence="23">
    <location>
        <begin position="766"/>
        <end position="775"/>
    </location>
</feature>
<feature type="domain" description="Alpha-ketoglutarate-dependent dioxygenase FTO catalytic" evidence="24">
    <location>
        <begin position="30"/>
        <end position="330"/>
    </location>
</feature>
<comment type="caution">
    <text evidence="25">The sequence shown here is derived from an EMBL/GenBank/DDBJ whole genome shotgun (WGS) entry which is preliminary data.</text>
</comment>
<dbReference type="Gene3D" id="2.30.130.30">
    <property type="entry name" value="Hypothetical protein"/>
    <property type="match status" value="1"/>
</dbReference>
<organism evidence="25 26">
    <name type="scientific">Triparma columacea</name>
    <dbReference type="NCBI Taxonomy" id="722753"/>
    <lineage>
        <taxon>Eukaryota</taxon>
        <taxon>Sar</taxon>
        <taxon>Stramenopiles</taxon>
        <taxon>Ochrophyta</taxon>
        <taxon>Bolidophyceae</taxon>
        <taxon>Parmales</taxon>
        <taxon>Triparmaceae</taxon>
        <taxon>Triparma</taxon>
    </lineage>
</organism>
<evidence type="ECO:0000256" key="16">
    <source>
        <dbReference type="ARBA" id="ARBA00032950"/>
    </source>
</evidence>
<dbReference type="SMART" id="SM01223">
    <property type="entry name" value="FTO_NTD"/>
    <property type="match status" value="1"/>
</dbReference>
<dbReference type="AlphaFoldDB" id="A0A9W7GHU8"/>
<dbReference type="GO" id="GO:0016607">
    <property type="term" value="C:nuclear speck"/>
    <property type="evidence" value="ECO:0007669"/>
    <property type="project" value="UniProtKB-SubCell"/>
</dbReference>
<accession>A0A9W7GHU8</accession>
<dbReference type="EMBL" id="BRYA01000235">
    <property type="protein sequence ID" value="GMI45036.1"/>
    <property type="molecule type" value="Genomic_DNA"/>
</dbReference>
<name>A0A9W7GHU8_9STRA</name>
<comment type="catalytic activity">
    <reaction evidence="20">
        <text>a 5'-end (N(7)-methyl 5'-triphosphoguanosine)-(N(6),2'-O-dimethyladenosine) in U6 snRNA + 2-oxoglutarate + O2 = a 5'-end (N(7)-methyl 5'-triphosphoguanosine)-(2'-O-methyladenosine) in U6 snRNA + formaldehyde + succinate + CO2</text>
        <dbReference type="Rhea" id="RHEA:57904"/>
        <dbReference type="Rhea" id="RHEA-COMP:15030"/>
        <dbReference type="Rhea" id="RHEA-COMP:15031"/>
        <dbReference type="ChEBI" id="CHEBI:15379"/>
        <dbReference type="ChEBI" id="CHEBI:16526"/>
        <dbReference type="ChEBI" id="CHEBI:16810"/>
        <dbReference type="ChEBI" id="CHEBI:16842"/>
        <dbReference type="ChEBI" id="CHEBI:30031"/>
        <dbReference type="ChEBI" id="CHEBI:85958"/>
        <dbReference type="ChEBI" id="CHEBI:85959"/>
    </reaction>
</comment>
<gene>
    <name evidence="25" type="ORF">TrCOL_g3314</name>
</gene>
<evidence type="ECO:0000256" key="18">
    <source>
        <dbReference type="ARBA" id="ARBA00047457"/>
    </source>
</evidence>
<evidence type="ECO:0000256" key="20">
    <source>
        <dbReference type="ARBA" id="ARBA00048582"/>
    </source>
</evidence>
<feature type="compositionally biased region" description="Basic residues" evidence="23">
    <location>
        <begin position="750"/>
        <end position="761"/>
    </location>
</feature>
<evidence type="ECO:0000256" key="22">
    <source>
        <dbReference type="ARBA" id="ARBA00049565"/>
    </source>
</evidence>
<dbReference type="InterPro" id="IPR037151">
    <property type="entry name" value="AlkB-like_sf"/>
</dbReference>
<sequence length="786" mass="87077">MAPSATKYPINYPQILPAVYKQNFLTKTLDEELYNIALKTCFKGCVIDPPSTLPSSLPPTSILSTLQKLSPLYQSDVTQPFGLGTPCAKTYVTRCLLGERGTTYKYLGLRMFSSYWGDAGDGGIKDLNEWLEERTKGHLAQLTLDRSYPTTGSNKYTVALINRMSSYSSSGPTSNKLKKEPDFKTSRTNVSWHADSSLQNFSSIAVYQAVVDAETGELVEDRPLDKDDMKWRVALKVVRDAEGPTMNTRGANTQNATTTSPSPPPQQQQASSNPVNPTVALPLDNNSSYYLLDDFNHHHQHAVLSPLESSDSQRRPPTVRYSSTHRLIRKGGHVDDIIGRVKGTVNNFNKKGTNVFRNELQVWVEVETEWIRQFYIQGEGHKDIKWKEWGGWIKELVEGWEKIEGRILSVLIWVRRAAMGRRGLRGGGGKEGKKIVKALKGMKEVESRGGGKVGGNEIYELFAEGLERMDRVREGWRKRVGDQVFNTLEEIWRPMDVPLKFGVKEEEAGRGGEGGDEVLGVSRLPETGLKDIAECVRGWGNCYAGGGECTWNVEGMPEVGGEGGKGGEEWEGWGREGTTIGLEMQKPWAGELLGGRKNIETRRYKIPKRLMGRRVEIMEVDKGTDGVSTLPRGDALSGDDLRGVRWAGWATFVECKTYESRETFEADEGKHLVKRDSGYGWKEGQTEVVYGWRVGEFGRYGEGERGRGGEGVRIERRLRSLFEVIERTGEGEGGGENKGGMNKGGINKGGKNKGGKKKGGKKREGGGGGAEGVGGDGKKKKKKKRF</sequence>
<evidence type="ECO:0000256" key="8">
    <source>
        <dbReference type="ARBA" id="ARBA00022964"/>
    </source>
</evidence>
<dbReference type="GO" id="GO:0005737">
    <property type="term" value="C:cytoplasm"/>
    <property type="evidence" value="ECO:0007669"/>
    <property type="project" value="UniProtKB-SubCell"/>
</dbReference>
<evidence type="ECO:0000256" key="11">
    <source>
        <dbReference type="ARBA" id="ARBA00023242"/>
    </source>
</evidence>
<evidence type="ECO:0000256" key="21">
    <source>
        <dbReference type="ARBA" id="ARBA00049056"/>
    </source>
</evidence>
<dbReference type="GO" id="GO:0046872">
    <property type="term" value="F:metal ion binding"/>
    <property type="evidence" value="ECO:0007669"/>
    <property type="project" value="UniProtKB-KW"/>
</dbReference>
<protein>
    <recommendedName>
        <fullName evidence="5">Alpha-ketoglutarate-dependent dioxygenase FTO</fullName>
        <ecNumber evidence="4">1.14.11.53</ecNumber>
    </recommendedName>
    <alternativeName>
        <fullName evidence="12">U6 small nuclear RNA (2'-O-methyladenosine-N(6)-)-demethylase FTO</fullName>
    </alternativeName>
    <alternativeName>
        <fullName evidence="13">U6 small nuclear RNA N(6)-methyladenosine-demethylase FTO</fullName>
    </alternativeName>
    <alternativeName>
        <fullName evidence="15">mRNA (2'-O-methyladenosine-N(6)-)-demethylase FTO</fullName>
    </alternativeName>
    <alternativeName>
        <fullName evidence="16">mRNA N(6)-methyladenosine demethylase FTO</fullName>
    </alternativeName>
    <alternativeName>
        <fullName evidence="14">tRNA N1-methyl adenine demethylase FTO</fullName>
    </alternativeName>
</protein>
<comment type="catalytic activity">
    <reaction evidence="19">
        <text>an N(6)-methyladenosine in mRNA + 2-oxoglutarate + O2 = an adenosine in mRNA + formaldehyde + succinate + CO2</text>
        <dbReference type="Rhea" id="RHEA:49520"/>
        <dbReference type="Rhea" id="RHEA-COMP:12414"/>
        <dbReference type="Rhea" id="RHEA-COMP:12417"/>
        <dbReference type="ChEBI" id="CHEBI:15379"/>
        <dbReference type="ChEBI" id="CHEBI:16526"/>
        <dbReference type="ChEBI" id="CHEBI:16810"/>
        <dbReference type="ChEBI" id="CHEBI:16842"/>
        <dbReference type="ChEBI" id="CHEBI:30031"/>
        <dbReference type="ChEBI" id="CHEBI:74411"/>
        <dbReference type="ChEBI" id="CHEBI:74449"/>
        <dbReference type="EC" id="1.14.11.53"/>
    </reaction>
</comment>
<keyword evidence="9" id="KW-0560">Oxidoreductase</keyword>
<evidence type="ECO:0000256" key="3">
    <source>
        <dbReference type="ARBA" id="ARBA00006264"/>
    </source>
</evidence>
<evidence type="ECO:0000256" key="2">
    <source>
        <dbReference type="ARBA" id="ARBA00004496"/>
    </source>
</evidence>
<evidence type="ECO:0000256" key="7">
    <source>
        <dbReference type="ARBA" id="ARBA00022723"/>
    </source>
</evidence>
<evidence type="ECO:0000256" key="17">
    <source>
        <dbReference type="ARBA" id="ARBA00046452"/>
    </source>
</evidence>
<evidence type="ECO:0000256" key="5">
    <source>
        <dbReference type="ARBA" id="ARBA00013477"/>
    </source>
</evidence>
<evidence type="ECO:0000313" key="25">
    <source>
        <dbReference type="EMBL" id="GMI45036.1"/>
    </source>
</evidence>
<comment type="catalytic activity">
    <reaction evidence="22">
        <text>a 5'-end (N(7)-methyl 5'-triphosphoguanosine)-(N(6),2'-O-dimethyladenosine) in mRNA + 2-oxoglutarate + O2 = a 5'-end (N(7)-methyl 5'-triphosphoguanosine)-(2'-O-methyladenosine) in mRNA + formaldehyde + succinate + CO2</text>
        <dbReference type="Rhea" id="RHEA:57896"/>
        <dbReference type="Rhea" id="RHEA-COMP:11518"/>
        <dbReference type="Rhea" id="RHEA-COMP:11519"/>
        <dbReference type="ChEBI" id="CHEBI:15379"/>
        <dbReference type="ChEBI" id="CHEBI:16526"/>
        <dbReference type="ChEBI" id="CHEBI:16810"/>
        <dbReference type="ChEBI" id="CHEBI:16842"/>
        <dbReference type="ChEBI" id="CHEBI:30031"/>
        <dbReference type="ChEBI" id="CHEBI:85958"/>
        <dbReference type="ChEBI" id="CHEBI:85959"/>
    </reaction>
</comment>
<dbReference type="InterPro" id="IPR038413">
    <property type="entry name" value="FTO_C_sf"/>
</dbReference>
<dbReference type="Pfam" id="PF12933">
    <property type="entry name" value="FTO_NTD"/>
    <property type="match status" value="1"/>
</dbReference>
<keyword evidence="8" id="KW-0223">Dioxygenase</keyword>
<dbReference type="GO" id="GO:0006307">
    <property type="term" value="P:DNA alkylation repair"/>
    <property type="evidence" value="ECO:0007669"/>
    <property type="project" value="InterPro"/>
</dbReference>
<dbReference type="Gene3D" id="2.60.120.590">
    <property type="entry name" value="Alpha-ketoglutarate-dependent dioxygenase AlkB-like"/>
    <property type="match status" value="1"/>
</dbReference>
<evidence type="ECO:0000256" key="6">
    <source>
        <dbReference type="ARBA" id="ARBA00022490"/>
    </source>
</evidence>
<evidence type="ECO:0000256" key="9">
    <source>
        <dbReference type="ARBA" id="ARBA00023002"/>
    </source>
</evidence>
<dbReference type="GO" id="GO:0042245">
    <property type="term" value="P:RNA repair"/>
    <property type="evidence" value="ECO:0007669"/>
    <property type="project" value="InterPro"/>
</dbReference>
<dbReference type="InterPro" id="IPR024366">
    <property type="entry name" value="FTO_C"/>
</dbReference>
<feature type="compositionally biased region" description="Low complexity" evidence="23">
    <location>
        <begin position="251"/>
        <end position="260"/>
    </location>
</feature>
<dbReference type="OrthoDB" id="46257at2759"/>
<keyword evidence="7" id="KW-0479">Metal-binding</keyword>
<dbReference type="GO" id="GO:0035516">
    <property type="term" value="F:broad specificity oxidative DNA demethylase activity"/>
    <property type="evidence" value="ECO:0007669"/>
    <property type="project" value="InterPro"/>
</dbReference>
<evidence type="ECO:0000256" key="14">
    <source>
        <dbReference type="ARBA" id="ARBA00030557"/>
    </source>
</evidence>
<evidence type="ECO:0000256" key="10">
    <source>
        <dbReference type="ARBA" id="ARBA00023004"/>
    </source>
</evidence>
<reference evidence="26" key="1">
    <citation type="journal article" date="2023" name="Commun. Biol.">
        <title>Genome analysis of Parmales, the sister group of diatoms, reveals the evolutionary specialization of diatoms from phago-mixotrophs to photoautotrophs.</title>
        <authorList>
            <person name="Ban H."/>
            <person name="Sato S."/>
            <person name="Yoshikawa S."/>
            <person name="Yamada K."/>
            <person name="Nakamura Y."/>
            <person name="Ichinomiya M."/>
            <person name="Sato N."/>
            <person name="Blanc-Mathieu R."/>
            <person name="Endo H."/>
            <person name="Kuwata A."/>
            <person name="Ogata H."/>
        </authorList>
    </citation>
    <scope>NUCLEOTIDE SEQUENCE [LARGE SCALE GENOMIC DNA]</scope>
</reference>
<evidence type="ECO:0000256" key="12">
    <source>
        <dbReference type="ARBA" id="ARBA00030404"/>
    </source>
</evidence>
<keyword evidence="10" id="KW-0408">Iron</keyword>
<dbReference type="Gene3D" id="1.20.58.1470">
    <property type="entry name" value="FTO C-terminal domain"/>
    <property type="match status" value="1"/>
</dbReference>
<comment type="subunit">
    <text evidence="17">Monomer. May also exist as homodimer.</text>
</comment>
<dbReference type="GO" id="GO:0040014">
    <property type="term" value="P:regulation of multicellular organism growth"/>
    <property type="evidence" value="ECO:0007669"/>
    <property type="project" value="InterPro"/>
</dbReference>
<dbReference type="Proteomes" id="UP001165065">
    <property type="component" value="Unassembled WGS sequence"/>
</dbReference>
<evidence type="ECO:0000256" key="19">
    <source>
        <dbReference type="ARBA" id="ARBA00048158"/>
    </source>
</evidence>
<keyword evidence="11" id="KW-0539">Nucleus</keyword>
<dbReference type="PANTHER" id="PTHR31291:SF2">
    <property type="entry name" value="ALPHA-KETOGLUTARATE-DEPENDENT DIOXYGENASE FTO"/>
    <property type="match status" value="1"/>
</dbReference>
<comment type="catalytic activity">
    <reaction evidence="21">
        <text>N(6)-methyladenosine in U6 snRNA + 2-oxoglutarate + O2 = adenosine in U6 snRNA + formaldehyde + succinate + CO2</text>
        <dbReference type="Rhea" id="RHEA:57900"/>
        <dbReference type="Rhea" id="RHEA-COMP:13573"/>
        <dbReference type="Rhea" id="RHEA-COMP:13574"/>
        <dbReference type="ChEBI" id="CHEBI:15379"/>
        <dbReference type="ChEBI" id="CHEBI:16526"/>
        <dbReference type="ChEBI" id="CHEBI:16810"/>
        <dbReference type="ChEBI" id="CHEBI:16842"/>
        <dbReference type="ChEBI" id="CHEBI:30031"/>
        <dbReference type="ChEBI" id="CHEBI:74411"/>
        <dbReference type="ChEBI" id="CHEBI:74449"/>
    </reaction>
</comment>
<keyword evidence="6" id="KW-0963">Cytoplasm</keyword>